<dbReference type="InterPro" id="IPR045865">
    <property type="entry name" value="ACT-like_dom_sf"/>
</dbReference>
<dbReference type="SUPFAM" id="SSF55021">
    <property type="entry name" value="ACT-like"/>
    <property type="match status" value="1"/>
</dbReference>
<dbReference type="RefSeq" id="WP_173417252.1">
    <property type="nucleotide sequence ID" value="NZ_CP054139.1"/>
</dbReference>
<feature type="domain" description="ACT" evidence="1">
    <location>
        <begin position="6"/>
        <end position="83"/>
    </location>
</feature>
<evidence type="ECO:0000313" key="3">
    <source>
        <dbReference type="Proteomes" id="UP000505355"/>
    </source>
</evidence>
<dbReference type="PROSITE" id="PS51671">
    <property type="entry name" value="ACT"/>
    <property type="match status" value="1"/>
</dbReference>
<organism evidence="2 3">
    <name type="scientific">Mucilaginibacter mali</name>
    <dbReference type="NCBI Taxonomy" id="2740462"/>
    <lineage>
        <taxon>Bacteria</taxon>
        <taxon>Pseudomonadati</taxon>
        <taxon>Bacteroidota</taxon>
        <taxon>Sphingobacteriia</taxon>
        <taxon>Sphingobacteriales</taxon>
        <taxon>Sphingobacteriaceae</taxon>
        <taxon>Mucilaginibacter</taxon>
    </lineage>
</organism>
<sequence length="173" mass="18743">MKEQYVLTLKAEDRPGLLHLVTGMIEKRKMKINSLSLAATDISDITLITVEVVGTEGEIAILALKLENIIEIFAVEVAKYNQALCLRAAYFKIDSAFFEGVKASTLSKYSTTIIKTYPGALLLAQYGTDAAVLSLYNELDGPHLLGFSQTGLIADCGLMAENEDVVRIIGLAA</sequence>
<keyword evidence="3" id="KW-1185">Reference proteome</keyword>
<proteinExistence type="predicted"/>
<gene>
    <name evidence="2" type="ORF">HQ865_23510</name>
</gene>
<dbReference type="InterPro" id="IPR002912">
    <property type="entry name" value="ACT_dom"/>
</dbReference>
<evidence type="ECO:0000313" key="2">
    <source>
        <dbReference type="EMBL" id="QKJ32603.1"/>
    </source>
</evidence>
<dbReference type="KEGG" id="mmab:HQ865_23510"/>
<dbReference type="Gene3D" id="3.30.70.260">
    <property type="match status" value="1"/>
</dbReference>
<name>A0A7D4PXP1_9SPHI</name>
<evidence type="ECO:0000259" key="1">
    <source>
        <dbReference type="PROSITE" id="PS51671"/>
    </source>
</evidence>
<protein>
    <recommendedName>
        <fullName evidence="1">ACT domain-containing protein</fullName>
    </recommendedName>
</protein>
<dbReference type="Proteomes" id="UP000505355">
    <property type="component" value="Chromosome"/>
</dbReference>
<dbReference type="AlphaFoldDB" id="A0A7D4PXP1"/>
<dbReference type="EMBL" id="CP054139">
    <property type="protein sequence ID" value="QKJ32603.1"/>
    <property type="molecule type" value="Genomic_DNA"/>
</dbReference>
<reference evidence="2 3" key="1">
    <citation type="submission" date="2020-05" db="EMBL/GenBank/DDBJ databases">
        <title>Mucilaginibacter mali sp. nov.</title>
        <authorList>
            <person name="Kim H.S."/>
            <person name="Lee K.C."/>
            <person name="Suh M.K."/>
            <person name="Kim J.-S."/>
            <person name="Han K.-I."/>
            <person name="Eom M.K."/>
            <person name="Shin Y.K."/>
            <person name="Lee J.-S."/>
        </authorList>
    </citation>
    <scope>NUCLEOTIDE SEQUENCE [LARGE SCALE GENOMIC DNA]</scope>
    <source>
        <strain evidence="2 3">G2-14</strain>
    </source>
</reference>
<accession>A0A7D4PXP1</accession>